<protein>
    <submittedName>
        <fullName evidence="1">Uncharacterized protein</fullName>
    </submittedName>
</protein>
<dbReference type="PATRIC" id="fig|28229.4.peg.1254"/>
<proteinExistence type="predicted"/>
<evidence type="ECO:0000313" key="1">
    <source>
        <dbReference type="EMBL" id="KGJ93730.1"/>
    </source>
</evidence>
<organism evidence="1 2">
    <name type="scientific">Colwellia psychrerythraea</name>
    <name type="common">Vibrio psychroerythus</name>
    <dbReference type="NCBI Taxonomy" id="28229"/>
    <lineage>
        <taxon>Bacteria</taxon>
        <taxon>Pseudomonadati</taxon>
        <taxon>Pseudomonadota</taxon>
        <taxon>Gammaproteobacteria</taxon>
        <taxon>Alteromonadales</taxon>
        <taxon>Colwelliaceae</taxon>
        <taxon>Colwellia</taxon>
    </lineage>
</organism>
<comment type="caution">
    <text evidence="1">The sequence shown here is derived from an EMBL/GenBank/DDBJ whole genome shotgun (WGS) entry which is preliminary data.</text>
</comment>
<name>A0A099KU70_COLPS</name>
<reference evidence="1 2" key="1">
    <citation type="submission" date="2014-08" db="EMBL/GenBank/DDBJ databases">
        <title>Genomic and Phenotypic Diversity of Colwellia psychrerythraea strains from Disparate Marine Basins.</title>
        <authorList>
            <person name="Techtmann S.M."/>
            <person name="Stelling S.C."/>
            <person name="Utturkar S.M."/>
            <person name="Alshibli N."/>
            <person name="Harris A."/>
            <person name="Brown S.D."/>
            <person name="Hazen T.C."/>
        </authorList>
    </citation>
    <scope>NUCLEOTIDE SEQUENCE [LARGE SCALE GENOMIC DNA]</scope>
    <source>
        <strain evidence="1 2">ND2E</strain>
    </source>
</reference>
<dbReference type="EMBL" id="JQED01000008">
    <property type="protein sequence ID" value="KGJ93730.1"/>
    <property type="molecule type" value="Genomic_DNA"/>
</dbReference>
<sequence length="207" mass="24395">MFKESIQKLLCGAVICQTAHEDEYLYLKAESHNDKVNDFLANLDRKLTYLDSADAYYCTFNQVDENNHHELSVLFTEMRSTFRPLVEFLDLLLTATQADLPIRAKSVLNINELFEPFEHDQTLSEQLRRLTSIKPFKTNKTETREQLVMVFQKLEEMHYFVRKNTGSSRYYATARFDLIYLLIEFLNDAELISLPEQEKSQQDELLF</sequence>
<gene>
    <name evidence="1" type="ORF">ND2E_2223</name>
</gene>
<evidence type="ECO:0000313" key="2">
    <source>
        <dbReference type="Proteomes" id="UP000029843"/>
    </source>
</evidence>
<accession>A0A099KU70</accession>
<dbReference type="Proteomes" id="UP000029843">
    <property type="component" value="Unassembled WGS sequence"/>
</dbReference>
<dbReference type="AlphaFoldDB" id="A0A099KU70"/>
<dbReference type="RefSeq" id="WP_033093010.1">
    <property type="nucleotide sequence ID" value="NZ_JQED01000008.1"/>
</dbReference>
<dbReference type="OrthoDB" id="8565179at2"/>